<accession>A0A453IJV5</accession>
<evidence type="ECO:0000313" key="2">
    <source>
        <dbReference type="EnsemblPlants" id="AET4Gv20583600.14"/>
    </source>
</evidence>
<feature type="compositionally biased region" description="Basic and acidic residues" evidence="1">
    <location>
        <begin position="54"/>
        <end position="64"/>
    </location>
</feature>
<dbReference type="Gramene" id="AET4Gv20583600.14">
    <property type="protein sequence ID" value="AET4Gv20583600.14"/>
    <property type="gene ID" value="AET4Gv20583600"/>
</dbReference>
<reference evidence="2" key="3">
    <citation type="journal article" date="2017" name="Nature">
        <title>Genome sequence of the progenitor of the wheat D genome Aegilops tauschii.</title>
        <authorList>
            <person name="Luo M.C."/>
            <person name="Gu Y.Q."/>
            <person name="Puiu D."/>
            <person name="Wang H."/>
            <person name="Twardziok S.O."/>
            <person name="Deal K.R."/>
            <person name="Huo N."/>
            <person name="Zhu T."/>
            <person name="Wang L."/>
            <person name="Wang Y."/>
            <person name="McGuire P.E."/>
            <person name="Liu S."/>
            <person name="Long H."/>
            <person name="Ramasamy R.K."/>
            <person name="Rodriguez J.C."/>
            <person name="Van S.L."/>
            <person name="Yuan L."/>
            <person name="Wang Z."/>
            <person name="Xia Z."/>
            <person name="Xiao L."/>
            <person name="Anderson O.D."/>
            <person name="Ouyang S."/>
            <person name="Liang Y."/>
            <person name="Zimin A.V."/>
            <person name="Pertea G."/>
            <person name="Qi P."/>
            <person name="Bennetzen J.L."/>
            <person name="Dai X."/>
            <person name="Dawson M.W."/>
            <person name="Muller H.G."/>
            <person name="Kugler K."/>
            <person name="Rivarola-Duarte L."/>
            <person name="Spannagl M."/>
            <person name="Mayer K.F.X."/>
            <person name="Lu F.H."/>
            <person name="Bevan M.W."/>
            <person name="Leroy P."/>
            <person name="Li P."/>
            <person name="You F.M."/>
            <person name="Sun Q."/>
            <person name="Liu Z."/>
            <person name="Lyons E."/>
            <person name="Wicker T."/>
            <person name="Salzberg S.L."/>
            <person name="Devos K.M."/>
            <person name="Dvorak J."/>
        </authorList>
    </citation>
    <scope>NUCLEOTIDE SEQUENCE [LARGE SCALE GENOMIC DNA]</scope>
    <source>
        <strain evidence="2">cv. AL8/78</strain>
    </source>
</reference>
<name>A0A453IJV5_AEGTS</name>
<dbReference type="Proteomes" id="UP000015105">
    <property type="component" value="Chromosome 4D"/>
</dbReference>
<reference evidence="3" key="2">
    <citation type="journal article" date="2017" name="Nat. Plants">
        <title>The Aegilops tauschii genome reveals multiple impacts of transposons.</title>
        <authorList>
            <person name="Zhao G."/>
            <person name="Zou C."/>
            <person name="Li K."/>
            <person name="Wang K."/>
            <person name="Li T."/>
            <person name="Gao L."/>
            <person name="Zhang X."/>
            <person name="Wang H."/>
            <person name="Yang Z."/>
            <person name="Liu X."/>
            <person name="Jiang W."/>
            <person name="Mao L."/>
            <person name="Kong X."/>
            <person name="Jiao Y."/>
            <person name="Jia J."/>
        </authorList>
    </citation>
    <scope>NUCLEOTIDE SEQUENCE [LARGE SCALE GENOMIC DNA]</scope>
    <source>
        <strain evidence="3">cv. AL8/78</strain>
    </source>
</reference>
<feature type="compositionally biased region" description="Low complexity" evidence="1">
    <location>
        <begin position="67"/>
        <end position="81"/>
    </location>
</feature>
<reference evidence="2" key="5">
    <citation type="journal article" date="2021" name="G3 (Bethesda)">
        <title>Aegilops tauschii genome assembly Aet v5.0 features greater sequence contiguity and improved annotation.</title>
        <authorList>
            <person name="Wang L."/>
            <person name="Zhu T."/>
            <person name="Rodriguez J.C."/>
            <person name="Deal K.R."/>
            <person name="Dubcovsky J."/>
            <person name="McGuire P.E."/>
            <person name="Lux T."/>
            <person name="Spannagl M."/>
            <person name="Mayer K.F.X."/>
            <person name="Baldrich P."/>
            <person name="Meyers B.C."/>
            <person name="Huo N."/>
            <person name="Gu Y.Q."/>
            <person name="Zhou H."/>
            <person name="Devos K.M."/>
            <person name="Bennetzen J.L."/>
            <person name="Unver T."/>
            <person name="Budak H."/>
            <person name="Gulick P.J."/>
            <person name="Galiba G."/>
            <person name="Kalapos B."/>
            <person name="Nelson D.R."/>
            <person name="Li P."/>
            <person name="You F.M."/>
            <person name="Luo M.C."/>
            <person name="Dvorak J."/>
        </authorList>
    </citation>
    <scope>NUCLEOTIDE SEQUENCE [LARGE SCALE GENOMIC DNA]</scope>
    <source>
        <strain evidence="2">cv. AL8/78</strain>
    </source>
</reference>
<feature type="compositionally biased region" description="Basic and acidic residues" evidence="1">
    <location>
        <begin position="93"/>
        <end position="103"/>
    </location>
</feature>
<dbReference type="AlphaFoldDB" id="A0A453IJV5"/>
<feature type="region of interest" description="Disordered" evidence="1">
    <location>
        <begin position="1"/>
        <end position="134"/>
    </location>
</feature>
<dbReference type="EnsemblPlants" id="AET4Gv20583600.14">
    <property type="protein sequence ID" value="AET4Gv20583600.14"/>
    <property type="gene ID" value="AET4Gv20583600"/>
</dbReference>
<reference evidence="3" key="1">
    <citation type="journal article" date="2014" name="Science">
        <title>Ancient hybridizations among the ancestral genomes of bread wheat.</title>
        <authorList>
            <consortium name="International Wheat Genome Sequencing Consortium,"/>
            <person name="Marcussen T."/>
            <person name="Sandve S.R."/>
            <person name="Heier L."/>
            <person name="Spannagl M."/>
            <person name="Pfeifer M."/>
            <person name="Jakobsen K.S."/>
            <person name="Wulff B.B."/>
            <person name="Steuernagel B."/>
            <person name="Mayer K.F."/>
            <person name="Olsen O.A."/>
        </authorList>
    </citation>
    <scope>NUCLEOTIDE SEQUENCE [LARGE SCALE GENOMIC DNA]</scope>
    <source>
        <strain evidence="3">cv. AL8/78</strain>
    </source>
</reference>
<feature type="compositionally biased region" description="Basic and acidic residues" evidence="1">
    <location>
        <begin position="125"/>
        <end position="134"/>
    </location>
</feature>
<sequence length="134" mass="15116">KKVLKRLAPDSSHPGDRPTRRPNVGSLADQCTQRRTDRVVHRHLPPPPNPTQPNHHERGGEKKKNAIRANPAPPARARSPSFLPPPTPSSISIKKEASRDRAPLRSLRPFLSSCPQPASRQRRPARGEDERWHR</sequence>
<evidence type="ECO:0000313" key="3">
    <source>
        <dbReference type="Proteomes" id="UP000015105"/>
    </source>
</evidence>
<organism evidence="2 3">
    <name type="scientific">Aegilops tauschii subsp. strangulata</name>
    <name type="common">Goatgrass</name>
    <dbReference type="NCBI Taxonomy" id="200361"/>
    <lineage>
        <taxon>Eukaryota</taxon>
        <taxon>Viridiplantae</taxon>
        <taxon>Streptophyta</taxon>
        <taxon>Embryophyta</taxon>
        <taxon>Tracheophyta</taxon>
        <taxon>Spermatophyta</taxon>
        <taxon>Magnoliopsida</taxon>
        <taxon>Liliopsida</taxon>
        <taxon>Poales</taxon>
        <taxon>Poaceae</taxon>
        <taxon>BOP clade</taxon>
        <taxon>Pooideae</taxon>
        <taxon>Triticodae</taxon>
        <taxon>Triticeae</taxon>
        <taxon>Triticinae</taxon>
        <taxon>Aegilops</taxon>
    </lineage>
</organism>
<keyword evidence="3" id="KW-1185">Reference proteome</keyword>
<reference evidence="2" key="4">
    <citation type="submission" date="2019-03" db="UniProtKB">
        <authorList>
            <consortium name="EnsemblPlants"/>
        </authorList>
    </citation>
    <scope>IDENTIFICATION</scope>
</reference>
<proteinExistence type="predicted"/>
<protein>
    <submittedName>
        <fullName evidence="2">Uncharacterized protein</fullName>
    </submittedName>
</protein>
<evidence type="ECO:0000256" key="1">
    <source>
        <dbReference type="SAM" id="MobiDB-lite"/>
    </source>
</evidence>